<keyword evidence="2" id="KW-1185">Reference proteome</keyword>
<gene>
    <name evidence="1" type="ORF">KIN20_031555</name>
</gene>
<protein>
    <submittedName>
        <fullName evidence="1">Uncharacterized protein</fullName>
    </submittedName>
</protein>
<dbReference type="EMBL" id="JAHQIW010006703">
    <property type="protein sequence ID" value="KAJ1369942.1"/>
    <property type="molecule type" value="Genomic_DNA"/>
</dbReference>
<proteinExistence type="predicted"/>
<dbReference type="Proteomes" id="UP001196413">
    <property type="component" value="Unassembled WGS sequence"/>
</dbReference>
<evidence type="ECO:0000313" key="1">
    <source>
        <dbReference type="EMBL" id="KAJ1369942.1"/>
    </source>
</evidence>
<comment type="caution">
    <text evidence="1">The sequence shown here is derived from an EMBL/GenBank/DDBJ whole genome shotgun (WGS) entry which is preliminary data.</text>
</comment>
<dbReference type="AlphaFoldDB" id="A0AAD5R5A5"/>
<name>A0AAD5R5A5_PARTN</name>
<evidence type="ECO:0000313" key="2">
    <source>
        <dbReference type="Proteomes" id="UP001196413"/>
    </source>
</evidence>
<organism evidence="1 2">
    <name type="scientific">Parelaphostrongylus tenuis</name>
    <name type="common">Meningeal worm</name>
    <dbReference type="NCBI Taxonomy" id="148309"/>
    <lineage>
        <taxon>Eukaryota</taxon>
        <taxon>Metazoa</taxon>
        <taxon>Ecdysozoa</taxon>
        <taxon>Nematoda</taxon>
        <taxon>Chromadorea</taxon>
        <taxon>Rhabditida</taxon>
        <taxon>Rhabditina</taxon>
        <taxon>Rhabditomorpha</taxon>
        <taxon>Strongyloidea</taxon>
        <taxon>Metastrongylidae</taxon>
        <taxon>Parelaphostrongylus</taxon>
    </lineage>
</organism>
<sequence>MESACIVIDNTVTAICTNMAQDMQSCQLPANQMVPITPVSGPPLTISGSLSTTNVIMANWSRAMWQSVVNRAMRMLASGPFRSQFFSATATVNGN</sequence>
<accession>A0AAD5R5A5</accession>
<reference evidence="1" key="1">
    <citation type="submission" date="2021-06" db="EMBL/GenBank/DDBJ databases">
        <title>Parelaphostrongylus tenuis whole genome reference sequence.</title>
        <authorList>
            <person name="Garwood T.J."/>
            <person name="Larsen P.A."/>
            <person name="Fountain-Jones N.M."/>
            <person name="Garbe J.R."/>
            <person name="Macchietto M.G."/>
            <person name="Kania S.A."/>
            <person name="Gerhold R.W."/>
            <person name="Richards J.E."/>
            <person name="Wolf T.M."/>
        </authorList>
    </citation>
    <scope>NUCLEOTIDE SEQUENCE</scope>
    <source>
        <strain evidence="1">MNPRO001-30</strain>
        <tissue evidence="1">Meninges</tissue>
    </source>
</reference>